<comment type="caution">
    <text evidence="2">The sequence shown here is derived from an EMBL/GenBank/DDBJ whole genome shotgun (WGS) entry which is preliminary data.</text>
</comment>
<feature type="domain" description="Aminoglycoside phosphotransferase" evidence="1">
    <location>
        <begin position="152"/>
        <end position="238"/>
    </location>
</feature>
<protein>
    <recommendedName>
        <fullName evidence="1">Aminoglycoside phosphotransferase domain-containing protein</fullName>
    </recommendedName>
</protein>
<dbReference type="InterPro" id="IPR002575">
    <property type="entry name" value="Aminoglycoside_PTrfase"/>
</dbReference>
<accession>A0A841FRD0</accession>
<evidence type="ECO:0000313" key="3">
    <source>
        <dbReference type="Proteomes" id="UP000548476"/>
    </source>
</evidence>
<proteinExistence type="predicted"/>
<dbReference type="Pfam" id="PF01636">
    <property type="entry name" value="APH"/>
    <property type="match status" value="1"/>
</dbReference>
<organism evidence="2 3">
    <name type="scientific">Phytomonospora endophytica</name>
    <dbReference type="NCBI Taxonomy" id="714109"/>
    <lineage>
        <taxon>Bacteria</taxon>
        <taxon>Bacillati</taxon>
        <taxon>Actinomycetota</taxon>
        <taxon>Actinomycetes</taxon>
        <taxon>Micromonosporales</taxon>
        <taxon>Micromonosporaceae</taxon>
        <taxon>Phytomonospora</taxon>
    </lineage>
</organism>
<evidence type="ECO:0000259" key="1">
    <source>
        <dbReference type="Pfam" id="PF01636"/>
    </source>
</evidence>
<dbReference type="RefSeq" id="WP_184788677.1">
    <property type="nucleotide sequence ID" value="NZ_BONT01000116.1"/>
</dbReference>
<evidence type="ECO:0000313" key="2">
    <source>
        <dbReference type="EMBL" id="MBB6035847.1"/>
    </source>
</evidence>
<reference evidence="2 3" key="1">
    <citation type="submission" date="2020-08" db="EMBL/GenBank/DDBJ databases">
        <title>Genomic Encyclopedia of Type Strains, Phase IV (KMG-IV): sequencing the most valuable type-strain genomes for metagenomic binning, comparative biology and taxonomic classification.</title>
        <authorList>
            <person name="Goeker M."/>
        </authorList>
    </citation>
    <scope>NUCLEOTIDE SEQUENCE [LARGE SCALE GENOMIC DNA]</scope>
    <source>
        <strain evidence="2 3">YIM 65646</strain>
    </source>
</reference>
<dbReference type="AlphaFoldDB" id="A0A841FRD0"/>
<dbReference type="SUPFAM" id="SSF56112">
    <property type="entry name" value="Protein kinase-like (PK-like)"/>
    <property type="match status" value="1"/>
</dbReference>
<dbReference type="InterPro" id="IPR011009">
    <property type="entry name" value="Kinase-like_dom_sf"/>
</dbReference>
<keyword evidence="3" id="KW-1185">Reference proteome</keyword>
<sequence>METIPASVLERLTGAPGAAATSCEATDAGESLGVVTGGVTRLSGTCHTGGGRETFSLIRKNLRPLTSGRHAIASREPDHWAYWRREALAYESGVLPTGPGLRAPRCFGVVDDAVYLEDVDGEPEKPVVAAARLGRWQATAKIPQVPWLSGHQLAQRVAVSELDWSAVDADPRMPAVWNRRGELLDALARLPKVLSHGDFHSANLLAADGDTVAVDWCTLGLAPPGADLAHLQLASREHLAADPAHTDKLTEAYLDGLCGRFTPTHVETTLRVTIALTGASRVHWMLASGHPLPTGYVDFVAAMSP</sequence>
<dbReference type="Proteomes" id="UP000548476">
    <property type="component" value="Unassembled WGS sequence"/>
</dbReference>
<gene>
    <name evidence="2" type="ORF">HNR73_003711</name>
</gene>
<name>A0A841FRD0_9ACTN</name>
<dbReference type="EMBL" id="JACHGT010000007">
    <property type="protein sequence ID" value="MBB6035847.1"/>
    <property type="molecule type" value="Genomic_DNA"/>
</dbReference>
<dbReference type="Gene3D" id="3.90.1200.10">
    <property type="match status" value="1"/>
</dbReference>